<feature type="domain" description="HTH araC/xylS-type" evidence="4">
    <location>
        <begin position="186"/>
        <end position="284"/>
    </location>
</feature>
<organism evidence="5 6">
    <name type="scientific">Poriferisphaera corsica</name>
    <dbReference type="NCBI Taxonomy" id="2528020"/>
    <lineage>
        <taxon>Bacteria</taxon>
        <taxon>Pseudomonadati</taxon>
        <taxon>Planctomycetota</taxon>
        <taxon>Phycisphaerae</taxon>
        <taxon>Phycisphaerales</taxon>
        <taxon>Phycisphaeraceae</taxon>
        <taxon>Poriferisphaera</taxon>
    </lineage>
</organism>
<dbReference type="PANTHER" id="PTHR43280:SF2">
    <property type="entry name" value="HTH-TYPE TRANSCRIPTIONAL REGULATOR EXSA"/>
    <property type="match status" value="1"/>
</dbReference>
<proteinExistence type="predicted"/>
<keyword evidence="2" id="KW-0238">DNA-binding</keyword>
<dbReference type="InterPro" id="IPR009057">
    <property type="entry name" value="Homeodomain-like_sf"/>
</dbReference>
<dbReference type="Proteomes" id="UP000317369">
    <property type="component" value="Chromosome"/>
</dbReference>
<dbReference type="InterPro" id="IPR018060">
    <property type="entry name" value="HTH_AraC"/>
</dbReference>
<dbReference type="SUPFAM" id="SSF51215">
    <property type="entry name" value="Regulatory protein AraC"/>
    <property type="match status" value="1"/>
</dbReference>
<dbReference type="GO" id="GO:0003700">
    <property type="term" value="F:DNA-binding transcription factor activity"/>
    <property type="evidence" value="ECO:0007669"/>
    <property type="project" value="InterPro"/>
</dbReference>
<dbReference type="EMBL" id="CP036425">
    <property type="protein sequence ID" value="QDU33439.1"/>
    <property type="molecule type" value="Genomic_DNA"/>
</dbReference>
<gene>
    <name evidence="5" type="primary">adaA</name>
    <name evidence="5" type="ORF">KS4_14850</name>
</gene>
<name>A0A517YT76_9BACT</name>
<evidence type="ECO:0000256" key="2">
    <source>
        <dbReference type="ARBA" id="ARBA00023125"/>
    </source>
</evidence>
<dbReference type="Pfam" id="PF12833">
    <property type="entry name" value="HTH_18"/>
    <property type="match status" value="1"/>
</dbReference>
<dbReference type="InterPro" id="IPR018062">
    <property type="entry name" value="HTH_AraC-typ_CS"/>
</dbReference>
<protein>
    <submittedName>
        <fullName evidence="5">Bifunctional transcriptional activator/DNA repair enzyme AdaA</fullName>
        <ecNumber evidence="5">2.1.1.-</ecNumber>
    </submittedName>
</protein>
<dbReference type="Pfam" id="PF02311">
    <property type="entry name" value="AraC_binding"/>
    <property type="match status" value="1"/>
</dbReference>
<dbReference type="Gene3D" id="1.10.10.60">
    <property type="entry name" value="Homeodomain-like"/>
    <property type="match status" value="1"/>
</dbReference>
<evidence type="ECO:0000313" key="5">
    <source>
        <dbReference type="EMBL" id="QDU33439.1"/>
    </source>
</evidence>
<keyword evidence="5" id="KW-0808">Transferase</keyword>
<evidence type="ECO:0000313" key="6">
    <source>
        <dbReference type="Proteomes" id="UP000317369"/>
    </source>
</evidence>
<dbReference type="SUPFAM" id="SSF46689">
    <property type="entry name" value="Homeodomain-like"/>
    <property type="match status" value="1"/>
</dbReference>
<dbReference type="InterPro" id="IPR037923">
    <property type="entry name" value="HTH-like"/>
</dbReference>
<evidence type="ECO:0000256" key="3">
    <source>
        <dbReference type="ARBA" id="ARBA00023163"/>
    </source>
</evidence>
<dbReference type="SMART" id="SM00342">
    <property type="entry name" value="HTH_ARAC"/>
    <property type="match status" value="1"/>
</dbReference>
<dbReference type="InterPro" id="IPR003313">
    <property type="entry name" value="AraC-bd"/>
</dbReference>
<keyword evidence="3" id="KW-0804">Transcription</keyword>
<dbReference type="AlphaFoldDB" id="A0A517YT76"/>
<keyword evidence="5" id="KW-0489">Methyltransferase</keyword>
<dbReference type="GO" id="GO:0032259">
    <property type="term" value="P:methylation"/>
    <property type="evidence" value="ECO:0007669"/>
    <property type="project" value="UniProtKB-KW"/>
</dbReference>
<evidence type="ECO:0000259" key="4">
    <source>
        <dbReference type="PROSITE" id="PS01124"/>
    </source>
</evidence>
<dbReference type="OrthoDB" id="9807321at2"/>
<sequence>MPLICEPKHEDIPSIETYNIGENTYEQLVGSEQIPALRNNNIIFTGTSIASDEFSFVRLKPDLSQILITVKGQGEVYTEDGWQPLPEGHAYITPRDIMHAYRGVSRKMWTVCWVTYHDPKDIVPTVSLDIPTITQANPKTLYAAITGLNEEYRSKADPHKLEIWSNLVHDYVSTILESWRIPDRLWYIWDHVNRNLNKKWCIQSLAKYGHISPEYLRVLCRKHHNTSPMNYVAYLRMQHAANLLKRTNLKLEAIAITIGYDNAFSFSRAFKRIMGYSPMAYRSL</sequence>
<dbReference type="PROSITE" id="PS00041">
    <property type="entry name" value="HTH_ARAC_FAMILY_1"/>
    <property type="match status" value="1"/>
</dbReference>
<keyword evidence="6" id="KW-1185">Reference proteome</keyword>
<evidence type="ECO:0000256" key="1">
    <source>
        <dbReference type="ARBA" id="ARBA00023015"/>
    </source>
</evidence>
<dbReference type="EC" id="2.1.1.-" evidence="5"/>
<dbReference type="RefSeq" id="WP_145076472.1">
    <property type="nucleotide sequence ID" value="NZ_CP036425.1"/>
</dbReference>
<dbReference type="GO" id="GO:0008168">
    <property type="term" value="F:methyltransferase activity"/>
    <property type="evidence" value="ECO:0007669"/>
    <property type="project" value="UniProtKB-KW"/>
</dbReference>
<accession>A0A517YT76</accession>
<reference evidence="5 6" key="1">
    <citation type="submission" date="2019-02" db="EMBL/GenBank/DDBJ databases">
        <title>Deep-cultivation of Planctomycetes and their phenomic and genomic characterization uncovers novel biology.</title>
        <authorList>
            <person name="Wiegand S."/>
            <person name="Jogler M."/>
            <person name="Boedeker C."/>
            <person name="Pinto D."/>
            <person name="Vollmers J."/>
            <person name="Rivas-Marin E."/>
            <person name="Kohn T."/>
            <person name="Peeters S.H."/>
            <person name="Heuer A."/>
            <person name="Rast P."/>
            <person name="Oberbeckmann S."/>
            <person name="Bunk B."/>
            <person name="Jeske O."/>
            <person name="Meyerdierks A."/>
            <person name="Storesund J.E."/>
            <person name="Kallscheuer N."/>
            <person name="Luecker S."/>
            <person name="Lage O.M."/>
            <person name="Pohl T."/>
            <person name="Merkel B.J."/>
            <person name="Hornburger P."/>
            <person name="Mueller R.-W."/>
            <person name="Bruemmer F."/>
            <person name="Labrenz M."/>
            <person name="Spormann A.M."/>
            <person name="Op den Camp H."/>
            <person name="Overmann J."/>
            <person name="Amann R."/>
            <person name="Jetten M.S.M."/>
            <person name="Mascher T."/>
            <person name="Medema M.H."/>
            <person name="Devos D.P."/>
            <person name="Kaster A.-K."/>
            <person name="Ovreas L."/>
            <person name="Rohde M."/>
            <person name="Galperin M.Y."/>
            <person name="Jogler C."/>
        </authorList>
    </citation>
    <scope>NUCLEOTIDE SEQUENCE [LARGE SCALE GENOMIC DNA]</scope>
    <source>
        <strain evidence="5 6">KS4</strain>
    </source>
</reference>
<dbReference type="GO" id="GO:0043565">
    <property type="term" value="F:sequence-specific DNA binding"/>
    <property type="evidence" value="ECO:0007669"/>
    <property type="project" value="InterPro"/>
</dbReference>
<dbReference type="PANTHER" id="PTHR43280">
    <property type="entry name" value="ARAC-FAMILY TRANSCRIPTIONAL REGULATOR"/>
    <property type="match status" value="1"/>
</dbReference>
<dbReference type="PROSITE" id="PS01124">
    <property type="entry name" value="HTH_ARAC_FAMILY_2"/>
    <property type="match status" value="1"/>
</dbReference>
<keyword evidence="1" id="KW-0805">Transcription regulation</keyword>
<dbReference type="KEGG" id="pcor:KS4_14850"/>